<evidence type="ECO:0000256" key="2">
    <source>
        <dbReference type="ARBA" id="ARBA00022692"/>
    </source>
</evidence>
<dbReference type="PROSITE" id="PS50850">
    <property type="entry name" value="MFS"/>
    <property type="match status" value="1"/>
</dbReference>
<feature type="transmembrane region" description="Helical" evidence="5">
    <location>
        <begin position="124"/>
        <end position="146"/>
    </location>
</feature>
<evidence type="ECO:0000256" key="5">
    <source>
        <dbReference type="SAM" id="Phobius"/>
    </source>
</evidence>
<dbReference type="GO" id="GO:0022857">
    <property type="term" value="F:transmembrane transporter activity"/>
    <property type="evidence" value="ECO:0007669"/>
    <property type="project" value="InterPro"/>
</dbReference>
<dbReference type="PANTHER" id="PTHR23501">
    <property type="entry name" value="MAJOR FACILITATOR SUPERFAMILY"/>
    <property type="match status" value="1"/>
</dbReference>
<proteinExistence type="predicted"/>
<protein>
    <recommendedName>
        <fullName evidence="6">Major facilitator superfamily (MFS) profile domain-containing protein</fullName>
    </recommendedName>
</protein>
<keyword evidence="4 5" id="KW-0472">Membrane</keyword>
<gene>
    <name evidence="7" type="ORF">BHYA_0320g00080</name>
</gene>
<keyword evidence="2 5" id="KW-0812">Transmembrane</keyword>
<dbReference type="EMBL" id="PQXK01000320">
    <property type="protein sequence ID" value="TGO32414.1"/>
    <property type="molecule type" value="Genomic_DNA"/>
</dbReference>
<comment type="subcellular location">
    <subcellularLocation>
        <location evidence="1">Membrane</location>
        <topology evidence="1">Multi-pass membrane protein</topology>
    </subcellularLocation>
</comment>
<comment type="caution">
    <text evidence="7">The sequence shown here is derived from an EMBL/GenBank/DDBJ whole genome shotgun (WGS) entry which is preliminary data.</text>
</comment>
<organism evidence="7 8">
    <name type="scientific">Botrytis hyacinthi</name>
    <dbReference type="NCBI Taxonomy" id="278943"/>
    <lineage>
        <taxon>Eukaryota</taxon>
        <taxon>Fungi</taxon>
        <taxon>Dikarya</taxon>
        <taxon>Ascomycota</taxon>
        <taxon>Pezizomycotina</taxon>
        <taxon>Leotiomycetes</taxon>
        <taxon>Helotiales</taxon>
        <taxon>Sclerotiniaceae</taxon>
        <taxon>Botrytis</taxon>
    </lineage>
</organism>
<evidence type="ECO:0000313" key="8">
    <source>
        <dbReference type="Proteomes" id="UP000297814"/>
    </source>
</evidence>
<dbReference type="InterPro" id="IPR011701">
    <property type="entry name" value="MFS"/>
</dbReference>
<evidence type="ECO:0000256" key="4">
    <source>
        <dbReference type="ARBA" id="ARBA00023136"/>
    </source>
</evidence>
<dbReference type="PANTHER" id="PTHR23501:SF198">
    <property type="entry name" value="AZOLE RESISTANCE PROTEIN 1-RELATED"/>
    <property type="match status" value="1"/>
</dbReference>
<name>A0A4Z1G5X1_9HELO</name>
<evidence type="ECO:0000256" key="3">
    <source>
        <dbReference type="ARBA" id="ARBA00022989"/>
    </source>
</evidence>
<feature type="transmembrane region" description="Helical" evidence="5">
    <location>
        <begin position="158"/>
        <end position="181"/>
    </location>
</feature>
<accession>A0A4Z1G5X1</accession>
<dbReference type="Pfam" id="PF07690">
    <property type="entry name" value="MFS_1"/>
    <property type="match status" value="1"/>
</dbReference>
<dbReference type="Proteomes" id="UP000297814">
    <property type="component" value="Unassembled WGS sequence"/>
</dbReference>
<dbReference type="GO" id="GO:0005886">
    <property type="term" value="C:plasma membrane"/>
    <property type="evidence" value="ECO:0007669"/>
    <property type="project" value="TreeGrafter"/>
</dbReference>
<dbReference type="AlphaFoldDB" id="A0A4Z1G5X1"/>
<keyword evidence="8" id="KW-1185">Reference proteome</keyword>
<sequence length="188" mass="20192">MSPNPSTENETTVANVSELAMREDIRQVEETGMYAKFSSVVLIPIVSCLETFCVAVENTITSTAVARITQDFHSIDDVGWYSASPAFGKIYTLLSSKFVFLASLLIFEIGSLVCATLPTSHVFILGRALAGLGSAGMQAGTTLILAECVPLRQRPTGNSIIGSIFAVRSVAGPLLVFEYFLSFNDLLL</sequence>
<keyword evidence="3 5" id="KW-1133">Transmembrane helix</keyword>
<evidence type="ECO:0000313" key="7">
    <source>
        <dbReference type="EMBL" id="TGO32414.1"/>
    </source>
</evidence>
<dbReference type="Gene3D" id="1.20.1250.20">
    <property type="entry name" value="MFS general substrate transporter like domains"/>
    <property type="match status" value="1"/>
</dbReference>
<evidence type="ECO:0000259" key="6">
    <source>
        <dbReference type="PROSITE" id="PS50850"/>
    </source>
</evidence>
<reference evidence="7 8" key="1">
    <citation type="submission" date="2017-12" db="EMBL/GenBank/DDBJ databases">
        <title>Comparative genomics of Botrytis spp.</title>
        <authorList>
            <person name="Valero-Jimenez C.A."/>
            <person name="Tapia P."/>
            <person name="Veloso J."/>
            <person name="Silva-Moreno E."/>
            <person name="Staats M."/>
            <person name="Valdes J.H."/>
            <person name="Van Kan J.A.L."/>
        </authorList>
    </citation>
    <scope>NUCLEOTIDE SEQUENCE [LARGE SCALE GENOMIC DNA]</scope>
    <source>
        <strain evidence="7 8">Bh0001</strain>
    </source>
</reference>
<dbReference type="SUPFAM" id="SSF103473">
    <property type="entry name" value="MFS general substrate transporter"/>
    <property type="match status" value="1"/>
</dbReference>
<dbReference type="InterPro" id="IPR036259">
    <property type="entry name" value="MFS_trans_sf"/>
</dbReference>
<feature type="transmembrane region" description="Helical" evidence="5">
    <location>
        <begin position="98"/>
        <end position="118"/>
    </location>
</feature>
<feature type="domain" description="Major facilitator superfamily (MFS) profile" evidence="6">
    <location>
        <begin position="25"/>
        <end position="188"/>
    </location>
</feature>
<evidence type="ECO:0000256" key="1">
    <source>
        <dbReference type="ARBA" id="ARBA00004141"/>
    </source>
</evidence>
<dbReference type="InterPro" id="IPR020846">
    <property type="entry name" value="MFS_dom"/>
</dbReference>